<reference evidence="3 4" key="1">
    <citation type="submission" date="2018-11" db="EMBL/GenBank/DDBJ databases">
        <title>Microbial catabolism of amino acid.</title>
        <authorList>
            <person name="Hibi M."/>
            <person name="Ogawa J."/>
        </authorList>
    </citation>
    <scope>NUCLEOTIDE SEQUENCE [LARGE SCALE GENOMIC DNA]</scope>
    <source>
        <strain evidence="3 4">C31-06</strain>
    </source>
</reference>
<dbReference type="PROSITE" id="PS51898">
    <property type="entry name" value="TYR_RECOMBINASE"/>
    <property type="match status" value="1"/>
</dbReference>
<name>A0A402CBY3_RHOWR</name>
<dbReference type="AlphaFoldDB" id="A0A402CBY3"/>
<feature type="domain" description="Tyr recombinase" evidence="2">
    <location>
        <begin position="269"/>
        <end position="487"/>
    </location>
</feature>
<dbReference type="InterPro" id="IPR013762">
    <property type="entry name" value="Integrase-like_cat_sf"/>
</dbReference>
<organism evidence="3 4">
    <name type="scientific">Rhodococcus wratislaviensis</name>
    <name type="common">Tsukamurella wratislaviensis</name>
    <dbReference type="NCBI Taxonomy" id="44752"/>
    <lineage>
        <taxon>Bacteria</taxon>
        <taxon>Bacillati</taxon>
        <taxon>Actinomycetota</taxon>
        <taxon>Actinomycetes</taxon>
        <taxon>Mycobacteriales</taxon>
        <taxon>Nocardiaceae</taxon>
        <taxon>Rhodococcus</taxon>
    </lineage>
</organism>
<gene>
    <name evidence="3" type="ORF">Rhow_004640</name>
</gene>
<dbReference type="EMBL" id="BHYM01000038">
    <property type="protein sequence ID" value="GCE40997.1"/>
    <property type="molecule type" value="Genomic_DNA"/>
</dbReference>
<dbReference type="Pfam" id="PF00589">
    <property type="entry name" value="Phage_integrase"/>
    <property type="match status" value="1"/>
</dbReference>
<dbReference type="SUPFAM" id="SSF56349">
    <property type="entry name" value="DNA breaking-rejoining enzymes"/>
    <property type="match status" value="1"/>
</dbReference>
<dbReference type="RefSeq" id="WP_124393148.1">
    <property type="nucleotide sequence ID" value="NZ_BHYM01000038.1"/>
</dbReference>
<proteinExistence type="predicted"/>
<sequence length="642" mass="73381">MKLWLRRSAEPIDKQTRQTMAALRAVPFRLLEEPLRFELVYALQQRDTDARASLDPVSLRQMYQALRRGGLSTLIGSDPLEVAELTTCTRHVRVLAVDCVRRVEAEHRAWSGRDDRNPRRIYLAELDLTNHHPPGPNAVADLSGFTQDWLVESLTQWMRTTRNNTTTITRMIGAWRLADQVLGAHGKPPARLGSTDIDAIVRAITAKWPSAVEQRRRMAMLWKLIEYGHRTDALAHIWSAISPRFGRNRATHKPTPRIGAGRDDDEPFRFVPQPVVDWLMDHLHLIERDTDYRTMEARALLFVLERCGRRPVEIVRLRNDCLSYDSSGHPFLEWERMKPPRRAGKRLPIHRETHDVIRQWQQVKTDCGVESQWLFPSSRYRHRDDPYRSGYLNTRLRELVTAVLAHAPYPGRVEGSEGNLIDYDLRTIDAYALRHAYAQRYADATDAEGRSTTPPDVLQALMDHKSFATTMTYYEVGAKRRKKALAAIAPRRIDSTGNVVDVNPDRDGFTRVAVSLGHCEEPQNVALGGRGCLLDHACEACPFFRVDPLEREGMVAKRVDLKVQLERATVIGAAQHMIDHYQRRIDHCTDIIAAIDDYLRMLPAEEGAAIRTALETMAEIRRRATTARRIDLRAHLKATTTP</sequence>
<accession>A0A402CBY3</accession>
<dbReference type="Gene3D" id="1.10.443.10">
    <property type="entry name" value="Intergrase catalytic core"/>
    <property type="match status" value="1"/>
</dbReference>
<evidence type="ECO:0000313" key="3">
    <source>
        <dbReference type="EMBL" id="GCE40997.1"/>
    </source>
</evidence>
<dbReference type="InterPro" id="IPR002104">
    <property type="entry name" value="Integrase_catalytic"/>
</dbReference>
<evidence type="ECO:0000259" key="2">
    <source>
        <dbReference type="PROSITE" id="PS51898"/>
    </source>
</evidence>
<dbReference type="InterPro" id="IPR011010">
    <property type="entry name" value="DNA_brk_join_enz"/>
</dbReference>
<dbReference type="GO" id="GO:0015074">
    <property type="term" value="P:DNA integration"/>
    <property type="evidence" value="ECO:0007669"/>
    <property type="project" value="InterPro"/>
</dbReference>
<keyword evidence="1" id="KW-0233">DNA recombination</keyword>
<dbReference type="GO" id="GO:0003677">
    <property type="term" value="F:DNA binding"/>
    <property type="evidence" value="ECO:0007669"/>
    <property type="project" value="InterPro"/>
</dbReference>
<protein>
    <submittedName>
        <fullName evidence="3">Possible transposase</fullName>
    </submittedName>
</protein>
<dbReference type="GO" id="GO:0006310">
    <property type="term" value="P:DNA recombination"/>
    <property type="evidence" value="ECO:0007669"/>
    <property type="project" value="UniProtKB-KW"/>
</dbReference>
<keyword evidence="4" id="KW-1185">Reference proteome</keyword>
<dbReference type="OrthoDB" id="8421690at2"/>
<dbReference type="Proteomes" id="UP000287519">
    <property type="component" value="Unassembled WGS sequence"/>
</dbReference>
<comment type="caution">
    <text evidence="3">The sequence shown here is derived from an EMBL/GenBank/DDBJ whole genome shotgun (WGS) entry which is preliminary data.</text>
</comment>
<evidence type="ECO:0000313" key="4">
    <source>
        <dbReference type="Proteomes" id="UP000287519"/>
    </source>
</evidence>
<evidence type="ECO:0000256" key="1">
    <source>
        <dbReference type="ARBA" id="ARBA00023172"/>
    </source>
</evidence>